<organism evidence="2 3">
    <name type="scientific">Prorocentrum cordatum</name>
    <dbReference type="NCBI Taxonomy" id="2364126"/>
    <lineage>
        <taxon>Eukaryota</taxon>
        <taxon>Sar</taxon>
        <taxon>Alveolata</taxon>
        <taxon>Dinophyceae</taxon>
        <taxon>Prorocentrales</taxon>
        <taxon>Prorocentraceae</taxon>
        <taxon>Prorocentrum</taxon>
    </lineage>
</organism>
<protein>
    <submittedName>
        <fullName evidence="2">Uncharacterized protein</fullName>
    </submittedName>
</protein>
<proteinExistence type="predicted"/>
<evidence type="ECO:0000313" key="2">
    <source>
        <dbReference type="EMBL" id="CAK0886440.1"/>
    </source>
</evidence>
<feature type="region of interest" description="Disordered" evidence="1">
    <location>
        <begin position="47"/>
        <end position="174"/>
    </location>
</feature>
<feature type="compositionally biased region" description="Low complexity" evidence="1">
    <location>
        <begin position="119"/>
        <end position="150"/>
    </location>
</feature>
<sequence length="201" mass="21129">MLKNTLSFFLPLSGLERSPRFAWPSLSSLSPCAGLWRLVAEVVLAPSSPPPCGREQRDFSSDVRQRRSPPSFLLLPHPPPPSSSSSSSIPSDGAAASAGRCPAATRPLRVAAEKREQPEPAAAAPEPVAAESAPSPQAPTFAARAAEAAAMLPWSRGQRSAPAEAQRRPEHPAVELPGKVQAIACGFRNSCVVCELPAGER</sequence>
<reference evidence="2" key="1">
    <citation type="submission" date="2023-10" db="EMBL/GenBank/DDBJ databases">
        <authorList>
            <person name="Chen Y."/>
            <person name="Shah S."/>
            <person name="Dougan E. K."/>
            <person name="Thang M."/>
            <person name="Chan C."/>
        </authorList>
    </citation>
    <scope>NUCLEOTIDE SEQUENCE [LARGE SCALE GENOMIC DNA]</scope>
</reference>
<feature type="compositionally biased region" description="Low complexity" evidence="1">
    <location>
        <begin position="83"/>
        <end position="104"/>
    </location>
</feature>
<comment type="caution">
    <text evidence="2">The sequence shown here is derived from an EMBL/GenBank/DDBJ whole genome shotgun (WGS) entry which is preliminary data.</text>
</comment>
<name>A0ABN9WIY2_9DINO</name>
<keyword evidence="3" id="KW-1185">Reference proteome</keyword>
<feature type="compositionally biased region" description="Basic and acidic residues" evidence="1">
    <location>
        <begin position="54"/>
        <end position="65"/>
    </location>
</feature>
<accession>A0ABN9WIY2</accession>
<evidence type="ECO:0000313" key="3">
    <source>
        <dbReference type="Proteomes" id="UP001189429"/>
    </source>
</evidence>
<gene>
    <name evidence="2" type="ORF">PCOR1329_LOCUS67783</name>
</gene>
<evidence type="ECO:0000256" key="1">
    <source>
        <dbReference type="SAM" id="MobiDB-lite"/>
    </source>
</evidence>
<dbReference type="EMBL" id="CAUYUJ010018804">
    <property type="protein sequence ID" value="CAK0886440.1"/>
    <property type="molecule type" value="Genomic_DNA"/>
</dbReference>
<dbReference type="Proteomes" id="UP001189429">
    <property type="component" value="Unassembled WGS sequence"/>
</dbReference>